<dbReference type="EMBL" id="PCRS01000015">
    <property type="protein sequence ID" value="PIP25034.1"/>
    <property type="molecule type" value="Genomic_DNA"/>
</dbReference>
<keyword evidence="1" id="KW-1133">Transmembrane helix</keyword>
<feature type="transmembrane region" description="Helical" evidence="1">
    <location>
        <begin position="65"/>
        <end position="84"/>
    </location>
</feature>
<proteinExistence type="predicted"/>
<accession>A0A2G9Z0M3</accession>
<evidence type="ECO:0000313" key="2">
    <source>
        <dbReference type="EMBL" id="PIP25034.1"/>
    </source>
</evidence>
<feature type="transmembrane region" description="Helical" evidence="1">
    <location>
        <begin position="329"/>
        <end position="347"/>
    </location>
</feature>
<protein>
    <recommendedName>
        <fullName evidence="4">Glycosyltransferase RgtA/B/C/D-like domain-containing protein</fullName>
    </recommendedName>
</protein>
<feature type="transmembrane region" description="Helical" evidence="1">
    <location>
        <begin position="158"/>
        <end position="180"/>
    </location>
</feature>
<reference evidence="2 3" key="1">
    <citation type="submission" date="2017-09" db="EMBL/GenBank/DDBJ databases">
        <title>Depth-based differentiation of microbial function through sediment-hosted aquifers and enrichment of novel symbionts in the deep terrestrial subsurface.</title>
        <authorList>
            <person name="Probst A.J."/>
            <person name="Ladd B."/>
            <person name="Jarett J.K."/>
            <person name="Geller-Mcgrath D.E."/>
            <person name="Sieber C.M."/>
            <person name="Emerson J.B."/>
            <person name="Anantharaman K."/>
            <person name="Thomas B.C."/>
            <person name="Malmstrom R."/>
            <person name="Stieglmeier M."/>
            <person name="Klingl A."/>
            <person name="Woyke T."/>
            <person name="Ryan C.M."/>
            <person name="Banfield J.F."/>
        </authorList>
    </citation>
    <scope>NUCLEOTIDE SEQUENCE [LARGE SCALE GENOMIC DNA]</scope>
    <source>
        <strain evidence="2">CG23_combo_of_CG06-09_8_20_14_all_36_12</strain>
    </source>
</reference>
<keyword evidence="1" id="KW-0812">Transmembrane</keyword>
<organism evidence="2 3">
    <name type="scientific">Candidatus Nealsonbacteria bacterium CG23_combo_of_CG06-09_8_20_14_all_36_12</name>
    <dbReference type="NCBI Taxonomy" id="1974718"/>
    <lineage>
        <taxon>Bacteria</taxon>
        <taxon>Candidatus Nealsoniibacteriota</taxon>
    </lineage>
</organism>
<sequence length="393" mass="45622">MSKIFFIWSIIGLILLRIVLLALFLNNIPDTNIQPTWRPLFQGSYQPDEIVFFNLAKSLTDFKPIPSIVYIGHAIFLAPFIYFTDATNIEMAIKPLILVQGVIVWSFALIFIVLIGLHFFRNKKLALMSGFIFLIYPYLLYGLYKLVNPKTAIAAFQYQMWILMLSDYLSACFILLTMWLAIKFTARLKNMESGLYNPTILLGITAGITALVRPPNLAIPAFLFFFFLYLKKFRAAFILGFSAFLAYLPQLIYNTYFFGKPWLFGNPVLNNAGVAEATGAFVQKNFTFSNYWLNFSYFSPNHYLLFFLAAFSFMFIILFFGLRYLRKTNAGLIPIFVFWFLFYWLFYGSFGGSLSQLRYFLPLIPVFIYFFLASVSYFINFLNNDRGLVEKIF</sequence>
<gene>
    <name evidence="2" type="ORF">COX34_00905</name>
</gene>
<comment type="caution">
    <text evidence="2">The sequence shown here is derived from an EMBL/GenBank/DDBJ whole genome shotgun (WGS) entry which is preliminary data.</text>
</comment>
<name>A0A2G9Z0M3_9BACT</name>
<dbReference type="Proteomes" id="UP000228681">
    <property type="component" value="Unassembled WGS sequence"/>
</dbReference>
<feature type="transmembrane region" description="Helical" evidence="1">
    <location>
        <begin position="200"/>
        <end position="228"/>
    </location>
</feature>
<evidence type="ECO:0000313" key="3">
    <source>
        <dbReference type="Proteomes" id="UP000228681"/>
    </source>
</evidence>
<keyword evidence="1" id="KW-0472">Membrane</keyword>
<evidence type="ECO:0000256" key="1">
    <source>
        <dbReference type="SAM" id="Phobius"/>
    </source>
</evidence>
<feature type="transmembrane region" description="Helical" evidence="1">
    <location>
        <begin position="126"/>
        <end position="146"/>
    </location>
</feature>
<feature type="transmembrane region" description="Helical" evidence="1">
    <location>
        <begin position="359"/>
        <end position="382"/>
    </location>
</feature>
<evidence type="ECO:0008006" key="4">
    <source>
        <dbReference type="Google" id="ProtNLM"/>
    </source>
</evidence>
<feature type="transmembrane region" description="Helical" evidence="1">
    <location>
        <begin position="235"/>
        <end position="253"/>
    </location>
</feature>
<feature type="transmembrane region" description="Helical" evidence="1">
    <location>
        <begin position="96"/>
        <end position="120"/>
    </location>
</feature>
<feature type="transmembrane region" description="Helical" evidence="1">
    <location>
        <begin position="5"/>
        <end position="25"/>
    </location>
</feature>
<dbReference type="AlphaFoldDB" id="A0A2G9Z0M3"/>
<feature type="transmembrane region" description="Helical" evidence="1">
    <location>
        <begin position="303"/>
        <end position="322"/>
    </location>
</feature>